<evidence type="ECO:0000313" key="2">
    <source>
        <dbReference type="RefSeq" id="XP_033457606.1"/>
    </source>
</evidence>
<gene>
    <name evidence="2" type="ORF">K489DRAFT_411813</name>
</gene>
<organism evidence="2">
    <name type="scientific">Dissoconium aciculare CBS 342.82</name>
    <dbReference type="NCBI Taxonomy" id="1314786"/>
    <lineage>
        <taxon>Eukaryota</taxon>
        <taxon>Fungi</taxon>
        <taxon>Dikarya</taxon>
        <taxon>Ascomycota</taxon>
        <taxon>Pezizomycotina</taxon>
        <taxon>Dothideomycetes</taxon>
        <taxon>Dothideomycetidae</taxon>
        <taxon>Mycosphaerellales</taxon>
        <taxon>Dissoconiaceae</taxon>
        <taxon>Dissoconium</taxon>
    </lineage>
</organism>
<keyword evidence="1" id="KW-1185">Reference proteome</keyword>
<proteinExistence type="predicted"/>
<dbReference type="Proteomes" id="UP000504637">
    <property type="component" value="Unplaced"/>
</dbReference>
<evidence type="ECO:0000313" key="1">
    <source>
        <dbReference type="Proteomes" id="UP000504637"/>
    </source>
</evidence>
<accession>A0A6J3LXT6</accession>
<name>A0A6J3LXT6_9PEZI</name>
<dbReference type="OrthoDB" id="3907674at2759"/>
<protein>
    <submittedName>
        <fullName evidence="2">Uncharacterized protein</fullName>
    </submittedName>
</protein>
<reference evidence="2" key="1">
    <citation type="submission" date="2020-01" db="EMBL/GenBank/DDBJ databases">
        <authorList>
            <consortium name="DOE Joint Genome Institute"/>
            <person name="Haridas S."/>
            <person name="Albert R."/>
            <person name="Binder M."/>
            <person name="Bloem J."/>
            <person name="Labutti K."/>
            <person name="Salamov A."/>
            <person name="Andreopoulos B."/>
            <person name="Baker S.E."/>
            <person name="Barry K."/>
            <person name="Bills G."/>
            <person name="Bluhm B.H."/>
            <person name="Cannon C."/>
            <person name="Castanera R."/>
            <person name="Culley D.E."/>
            <person name="Daum C."/>
            <person name="Ezra D."/>
            <person name="Gonzalez J.B."/>
            <person name="Henrissat B."/>
            <person name="Kuo A."/>
            <person name="Liang C."/>
            <person name="Lipzen A."/>
            <person name="Lutzoni F."/>
            <person name="Magnuson J."/>
            <person name="Mondo S."/>
            <person name="Nolan M."/>
            <person name="Ohm R."/>
            <person name="Pangilinan J."/>
            <person name="Park H.-J."/>
            <person name="Ramirez L."/>
            <person name="Alfaro M."/>
            <person name="Sun H."/>
            <person name="Tritt A."/>
            <person name="Yoshinaga Y."/>
            <person name="Zwiers L.-H."/>
            <person name="Turgeon B.G."/>
            <person name="Goodwin S.B."/>
            <person name="Spatafora J.W."/>
            <person name="Crous P.W."/>
            <person name="Grigoriev I.V."/>
        </authorList>
    </citation>
    <scope>NUCLEOTIDE SEQUENCE</scope>
    <source>
        <strain evidence="2">CBS 342.82</strain>
    </source>
</reference>
<reference evidence="2" key="2">
    <citation type="submission" date="2020-04" db="EMBL/GenBank/DDBJ databases">
        <authorList>
            <consortium name="NCBI Genome Project"/>
        </authorList>
    </citation>
    <scope>NUCLEOTIDE SEQUENCE</scope>
    <source>
        <strain evidence="2">CBS 342.82</strain>
    </source>
</reference>
<dbReference type="GeneID" id="54365655"/>
<reference evidence="2" key="3">
    <citation type="submission" date="2025-08" db="UniProtKB">
        <authorList>
            <consortium name="RefSeq"/>
        </authorList>
    </citation>
    <scope>IDENTIFICATION</scope>
    <source>
        <strain evidence="2">CBS 342.82</strain>
    </source>
</reference>
<dbReference type="RefSeq" id="XP_033457606.1">
    <property type="nucleotide sequence ID" value="XM_033607856.1"/>
</dbReference>
<dbReference type="AlphaFoldDB" id="A0A6J3LXT6"/>
<sequence length="256" mass="29041">MAPMALSQFLQRRVPPNSHPRYSAGHPGMTEKEWATRQQKFAIRSWTVCTSLNQFFEEPLAAADVNRLTKQVDYEDHQQWCISEGMVEISFAENIVAPLKNAFHDSPFVHFANKHPHSGPPPEGARNNGVIDWLFRTIGSDATNPTRWLCIGDMKGPRIINNRQWAGGDFNTLTGPTVHLMQELKGYAFHYRVPRVFCYDADHLVLIRWKSLDLNEAPNVVVIAVGGSNGMQVREAMYRMVCDGLNHEIRGPRICD</sequence>